<evidence type="ECO:0000259" key="12">
    <source>
        <dbReference type="Pfam" id="PF24762"/>
    </source>
</evidence>
<dbReference type="SMART" id="SM00015">
    <property type="entry name" value="IQ"/>
    <property type="match status" value="2"/>
</dbReference>
<dbReference type="InterPro" id="IPR056154">
    <property type="entry name" value="Beta-prop_IFT140_1st"/>
</dbReference>
<dbReference type="InterPro" id="IPR000048">
    <property type="entry name" value="IQ_motif_EF-hand-BS"/>
</dbReference>
<keyword evidence="4" id="KW-0969">Cilium</keyword>
<protein>
    <recommendedName>
        <fullName evidence="16">Intraflagellar transport protein</fullName>
    </recommendedName>
</protein>
<feature type="repeat" description="RCC1" evidence="7">
    <location>
        <begin position="2149"/>
        <end position="2200"/>
    </location>
</feature>
<dbReference type="InterPro" id="IPR056156">
    <property type="entry name" value="TPR_IF140_C"/>
</dbReference>
<feature type="domain" description="IF140 C-terminal TPR" evidence="11">
    <location>
        <begin position="1280"/>
        <end position="1400"/>
    </location>
</feature>
<feature type="compositionally biased region" description="Polar residues" evidence="8">
    <location>
        <begin position="1439"/>
        <end position="1448"/>
    </location>
</feature>
<dbReference type="PROSITE" id="PS50012">
    <property type="entry name" value="RCC1_3"/>
    <property type="match status" value="7"/>
</dbReference>
<proteinExistence type="predicted"/>
<evidence type="ECO:0000259" key="10">
    <source>
        <dbReference type="Pfam" id="PF23385"/>
    </source>
</evidence>
<feature type="repeat" description="RCC1" evidence="7">
    <location>
        <begin position="2097"/>
        <end position="2148"/>
    </location>
</feature>
<dbReference type="Pfam" id="PF23385">
    <property type="entry name" value="Beta-prop_IFT140_2nd"/>
    <property type="match status" value="1"/>
</dbReference>
<evidence type="ECO:0000256" key="4">
    <source>
        <dbReference type="ARBA" id="ARBA00023069"/>
    </source>
</evidence>
<evidence type="ECO:0000256" key="3">
    <source>
        <dbReference type="ARBA" id="ARBA00022737"/>
    </source>
</evidence>
<evidence type="ECO:0000256" key="2">
    <source>
        <dbReference type="ARBA" id="ARBA00022574"/>
    </source>
</evidence>
<dbReference type="EMBL" id="JAENGY010000003">
    <property type="protein sequence ID" value="KAG6977578.1"/>
    <property type="molecule type" value="Genomic_DNA"/>
</dbReference>
<evidence type="ECO:0000256" key="7">
    <source>
        <dbReference type="PROSITE-ProRule" id="PRU00235"/>
    </source>
</evidence>
<dbReference type="PROSITE" id="PS50082">
    <property type="entry name" value="WD_REPEATS_2"/>
    <property type="match status" value="1"/>
</dbReference>
<dbReference type="InterPro" id="IPR056155">
    <property type="entry name" value="Beta-prop_IFT140_2nd"/>
</dbReference>
<reference evidence="14" key="1">
    <citation type="submission" date="2021-01" db="EMBL/GenBank/DDBJ databases">
        <title>Phytophthora aleatoria, a newly-described species from Pinus radiata is distinct from Phytophthora cactorum isolates based on comparative genomics.</title>
        <authorList>
            <person name="Mcdougal R."/>
            <person name="Panda P."/>
            <person name="Williams N."/>
            <person name="Studholme D.J."/>
        </authorList>
    </citation>
    <scope>NUCLEOTIDE SEQUENCE</scope>
    <source>
        <strain evidence="14">NZFS 4037</strain>
    </source>
</reference>
<evidence type="ECO:0000256" key="8">
    <source>
        <dbReference type="SAM" id="MobiDB-lite"/>
    </source>
</evidence>
<accession>A0A8J5J3T1</accession>
<keyword evidence="3" id="KW-0677">Repeat</keyword>
<feature type="region of interest" description="Disordered" evidence="8">
    <location>
        <begin position="1748"/>
        <end position="1799"/>
    </location>
</feature>
<dbReference type="GO" id="GO:0035721">
    <property type="term" value="P:intraciliary retrograde transport"/>
    <property type="evidence" value="ECO:0007669"/>
    <property type="project" value="TreeGrafter"/>
</dbReference>
<evidence type="ECO:0000259" key="13">
    <source>
        <dbReference type="Pfam" id="PF25390"/>
    </source>
</evidence>
<evidence type="ECO:0000256" key="6">
    <source>
        <dbReference type="PROSITE-ProRule" id="PRU00221"/>
    </source>
</evidence>
<dbReference type="Pfam" id="PF24760">
    <property type="entry name" value="TPR_IF140_C"/>
    <property type="match status" value="1"/>
</dbReference>
<sequence>MALFYDYNVAVPANLRQICSVWGELDPVLAVALENREIHFFTDEGEKQQGLESYSRSADIVTMAWQPRGGALAVGWSDGMVSLWVFKEQAAREVNSPHTSRVCLLKWAPAGNRLMSADENGVFAVWKVDSRCQLTLSTQYARQGSFTHCVFATRPALSKDTNIKNDHFSQHVCPQFFFGGEAGSVHYADDLGHISDIQVLNHAIDSMMFYEEQNRLIVITRAVQLIVYQIGATDGTVKPISKVKLSLAGEGSLLETKWASPGLLAIASGEPLVRFWNIRTEENSVLSLSKSSGLNYNVNNLSFSPRRRILVAGTAQGAVFFWRATSFVDTNAQGNADSANLSYRWDLLFTAEVGRAVIRIGWSNAHPALYANTVEGVVILHEGNMQRALCGDTAVIQVRPKTLSIEKFQDGAQSGVTITQSMLEASLRAKGVSHDGSTLVVWNGSKAEVYEMKDGDPKMINQFKCFSSSMVLRGESIYRANGNHVEVCNLAGVIKNTISFTEAEGRPAMLSLQNKFLAVGTDRGLLRVFDVSRRDPKALGSMGNLPEAFGDDTKSAVMRSICVNSDGTRICILADRVEGGLRMREPLNKLFLFQTDLNIYQQFDFGSSRYPVSVFFDPQEPRLLVCETVKTGNDNASTATGGASRRDLNTDDGLGAGGAGGTRGSQVSDKEITIIFASNEHGLLMQDSFDLDLKYTALLGIQVPRVYFVAKVDNSSSDDSTTVVHVGRTKTNSLVTKIPTVYDTVSYLRTQIMRDFTGLDKVNNEAKQALIDFCYFMTVGNMDEAYRSVKLIENPSVWENMARMCVKTKRLDVAEVCLGNMGHARGAAAVQEAKKEPEIEVAIAMVAIQLGLRDDAARLYRECGRYDLLNKLYQASGYWKKAVDVAAKRDRIHLKTTYHALARHYEEMGDLKEAMEAYEDADTHQKDIPRMLFKLGKVDLLQKYVASSNNRDLLIWWAQFQESQGQFDAAVESYQRAKDYLSIVRVLCFKKDFQAAAKVAQTSGNRAAAYHLARQFEAHNEISNAIHFFASGGCYNHAIRLAKEHRMDADLMGFALMSKPNDMLDCAAYFEEQREMEKAVQLYHRGGNVAKALDLCFQAQLFEELHHLTDELSGSGNTSPAILKKCADFFIANGHYAKAVHLCLIGNRVAEALDVCMQHDIKVSEEMAEKMTPPKGDATATPADKKRRTELLLKLAKCCKQQGSYHLATKKYTQAGNKLKAMKCLLKSGDTEKVIFFANVSRNAQIFVLAANYLQNLDWRKDTEILKNIVGFYTKARAFEQLAAFYAGCAQVEIEEYRDYEKAISALQEAVQVVSKSRADGKEALLKRYEKRILLIEQFMVARQQAKHNPKEVVDIVTKLMEEPGIEEAIRVGDGFAMLVEAYYEEGELNKSFETMEEMKRKGLTLKSYVDPRVVEAVQAKLGVSLGDDRRRRPSPSDYKQSNFSTRPGSREAKSSQPTSRPGSREAHRMRPGSREAAMSRPNSREDKMRPGDNDEIDDEMEEDIAEDDSMTPYLTCQRCNSVTFVDLKREQIEEERNAIKEFERRRVPATALLQRIARGFLGRMEFRRRLVERERYLRKIKRAATKIQTRILSYALASRPNEPPVFWYSNTAELSVFYWNYREYVRRSGGKPTLIKVENNVLEITRRVLRREYTLKGWLRGIQQSPAVKIQRLVRGVASRRRCQALQVTIKYPAQRKAYRKEMAAREQQTKALAFRQRLMAKYKQQFQINRTTRMIVPKVNVPLNAKTYGADSSDEEDENDLGPETNSHVQHSLKSSDSFMKKDKSAAKTSDGATLSRNPNAVRFAEIKRQLESKRGKLRGPKLHVLKAQMYAPATTSNATEISEQDPKKRNNLMSNSECVVVAFGCNDDGQLGTGAKRRPILAIDDVSASNFPQQLGCLQDEDVVAVSCGSRHTMALTVSGAVYSWGWGSMGQLGHGDLKSINEPQKIAFFEQEGLVVDYISCGGCHSAAVTNDGTLYMWGESHWGQLGLPKEYEAAHESLPVKCPMPKGEADETIVKISCGGTHTAALTSLGRVYVWGRGDSGQLGIGSVWLKDTENQGLMGASRPHLLKGFNGEKVVQVACGAFHSAAVTEQGHVYIWGKEDYGMLGVGQSSDQQTPKRLEFFDDIPVLRVSCGGWHTVVVAKSGDCYAFGRGEYGRLGLGDTKSRTRPHLVKALKGKTVIQAACGGSHTLFVTSEGVAYVAGRPDHGRLGLTDMKALAVPTLLDLGPIPVRQFSAGGAHSVALMHSSRPIFSPMISPIPSSKSVPHDEL</sequence>
<evidence type="ECO:0000256" key="1">
    <source>
        <dbReference type="ARBA" id="ARBA00004138"/>
    </source>
</evidence>
<feature type="repeat" description="RCC1" evidence="7">
    <location>
        <begin position="1977"/>
        <end position="2034"/>
    </location>
</feature>
<feature type="compositionally biased region" description="Basic and acidic residues" evidence="8">
    <location>
        <begin position="1483"/>
        <end position="1493"/>
    </location>
</feature>
<feature type="domain" description="IFT140 first beta-propeller" evidence="9">
    <location>
        <begin position="173"/>
        <end position="382"/>
    </location>
</feature>
<gene>
    <name evidence="14" type="ORF">JG688_00000184</name>
</gene>
<evidence type="ECO:0000256" key="5">
    <source>
        <dbReference type="ARBA" id="ARBA00023273"/>
    </source>
</evidence>
<dbReference type="Pfam" id="PF24762">
    <property type="entry name" value="TPR_IF140-IFT172"/>
    <property type="match status" value="1"/>
</dbReference>
<feature type="region of interest" description="Disordered" evidence="8">
    <location>
        <begin position="635"/>
        <end position="665"/>
    </location>
</feature>
<feature type="repeat" description="RCC1" evidence="7">
    <location>
        <begin position="1861"/>
        <end position="1922"/>
    </location>
</feature>
<feature type="repeat" description="RCC1" evidence="7">
    <location>
        <begin position="2035"/>
        <end position="2096"/>
    </location>
</feature>
<evidence type="ECO:0000313" key="14">
    <source>
        <dbReference type="EMBL" id="KAG6977578.1"/>
    </source>
</evidence>
<dbReference type="Pfam" id="PF23383">
    <property type="entry name" value="Beta-prop_IFT140_1st"/>
    <property type="match status" value="2"/>
</dbReference>
<keyword evidence="15" id="KW-1185">Reference proteome</keyword>
<dbReference type="Pfam" id="PF25390">
    <property type="entry name" value="WD40_RLD"/>
    <property type="match status" value="1"/>
</dbReference>
<dbReference type="GO" id="GO:0030991">
    <property type="term" value="C:intraciliary transport particle A"/>
    <property type="evidence" value="ECO:0007669"/>
    <property type="project" value="TreeGrafter"/>
</dbReference>
<dbReference type="SMART" id="SM00320">
    <property type="entry name" value="WD40"/>
    <property type="match status" value="5"/>
</dbReference>
<evidence type="ECO:0000313" key="15">
    <source>
        <dbReference type="Proteomes" id="UP000709295"/>
    </source>
</evidence>
<feature type="compositionally biased region" description="Gly residues" evidence="8">
    <location>
        <begin position="654"/>
        <end position="663"/>
    </location>
</feature>
<dbReference type="InterPro" id="IPR000408">
    <property type="entry name" value="Reg_chr_condens"/>
</dbReference>
<keyword evidence="5" id="KW-0966">Cell projection</keyword>
<dbReference type="PANTHER" id="PTHR15722:SF7">
    <property type="entry name" value="INTRAFLAGELLAR TRANSPORT PROTEIN 140 HOMOLOG"/>
    <property type="match status" value="1"/>
</dbReference>
<evidence type="ECO:0008006" key="16">
    <source>
        <dbReference type="Google" id="ProtNLM"/>
    </source>
</evidence>
<comment type="caution">
    <text evidence="14">The sequence shown here is derived from an EMBL/GenBank/DDBJ whole genome shotgun (WGS) entry which is preliminary data.</text>
</comment>
<dbReference type="InterPro" id="IPR056168">
    <property type="entry name" value="TPR_IF140/IFT172/WDR19"/>
</dbReference>
<dbReference type="InterPro" id="IPR001680">
    <property type="entry name" value="WD40_rpt"/>
</dbReference>
<dbReference type="PANTHER" id="PTHR15722">
    <property type="entry name" value="IFT140/172-RELATED"/>
    <property type="match status" value="1"/>
</dbReference>
<dbReference type="InterPro" id="IPR058923">
    <property type="entry name" value="RCC1-like_dom"/>
</dbReference>
<dbReference type="PROSITE" id="PS50096">
    <property type="entry name" value="IQ"/>
    <property type="match status" value="2"/>
</dbReference>
<evidence type="ECO:0000259" key="11">
    <source>
        <dbReference type="Pfam" id="PF24760"/>
    </source>
</evidence>
<feature type="repeat" description="WD" evidence="6">
    <location>
        <begin position="95"/>
        <end position="136"/>
    </location>
</feature>
<feature type="repeat" description="RCC1" evidence="7">
    <location>
        <begin position="1923"/>
        <end position="1976"/>
    </location>
</feature>
<feature type="region of interest" description="Disordered" evidence="8">
    <location>
        <begin position="1425"/>
        <end position="1497"/>
    </location>
</feature>
<dbReference type="GO" id="GO:0036064">
    <property type="term" value="C:ciliary basal body"/>
    <property type="evidence" value="ECO:0007669"/>
    <property type="project" value="TreeGrafter"/>
</dbReference>
<evidence type="ECO:0000259" key="9">
    <source>
        <dbReference type="Pfam" id="PF23383"/>
    </source>
</evidence>
<comment type="subcellular location">
    <subcellularLocation>
        <location evidence="1">Cell projection</location>
        <location evidence="1">Cilium</location>
    </subcellularLocation>
</comment>
<dbReference type="FunFam" id="1.25.40.470:FF:000015">
    <property type="entry name" value="Intraflagellar transport particle protein 140"/>
    <property type="match status" value="1"/>
</dbReference>
<feature type="domain" description="IF140/IFT172/WDR19 TPR" evidence="12">
    <location>
        <begin position="780"/>
        <end position="1272"/>
    </location>
</feature>
<feature type="domain" description="RCC1-like" evidence="13">
    <location>
        <begin position="1863"/>
        <end position="2247"/>
    </location>
</feature>
<keyword evidence="2 6" id="KW-0853">WD repeat</keyword>
<dbReference type="GO" id="GO:0005930">
    <property type="term" value="C:axoneme"/>
    <property type="evidence" value="ECO:0007669"/>
    <property type="project" value="TreeGrafter"/>
</dbReference>
<feature type="compositionally biased region" description="Acidic residues" evidence="8">
    <location>
        <begin position="1754"/>
        <end position="1763"/>
    </location>
</feature>
<feature type="repeat" description="RCC1" evidence="7">
    <location>
        <begin position="2201"/>
        <end position="2251"/>
    </location>
</feature>
<dbReference type="Proteomes" id="UP000709295">
    <property type="component" value="Unassembled WGS sequence"/>
</dbReference>
<feature type="domain" description="IFT140 second beta-propeller" evidence="10">
    <location>
        <begin position="392"/>
        <end position="608"/>
    </location>
</feature>
<dbReference type="PROSITE" id="PS00626">
    <property type="entry name" value="RCC1_2"/>
    <property type="match status" value="5"/>
</dbReference>
<organism evidence="14 15">
    <name type="scientific">Phytophthora aleatoria</name>
    <dbReference type="NCBI Taxonomy" id="2496075"/>
    <lineage>
        <taxon>Eukaryota</taxon>
        <taxon>Sar</taxon>
        <taxon>Stramenopiles</taxon>
        <taxon>Oomycota</taxon>
        <taxon>Peronosporomycetes</taxon>
        <taxon>Peronosporales</taxon>
        <taxon>Peronosporaceae</taxon>
        <taxon>Phytophthora</taxon>
    </lineage>
</organism>
<name>A0A8J5J3T1_9STRA</name>
<feature type="domain" description="IFT140 first beta-propeller" evidence="9">
    <location>
        <begin position="2"/>
        <end position="156"/>
    </location>
</feature>